<evidence type="ECO:0000256" key="1">
    <source>
        <dbReference type="ARBA" id="ARBA00004635"/>
    </source>
</evidence>
<evidence type="ECO:0000256" key="7">
    <source>
        <dbReference type="ARBA" id="ARBA00023288"/>
    </source>
</evidence>
<organism evidence="10 11">
    <name type="scientific">Mesobacillus maritimus</name>
    <dbReference type="NCBI Taxonomy" id="1643336"/>
    <lineage>
        <taxon>Bacteria</taxon>
        <taxon>Bacillati</taxon>
        <taxon>Bacillota</taxon>
        <taxon>Bacilli</taxon>
        <taxon>Bacillales</taxon>
        <taxon>Bacillaceae</taxon>
        <taxon>Mesobacillus</taxon>
    </lineage>
</organism>
<evidence type="ECO:0000313" key="10">
    <source>
        <dbReference type="EMBL" id="MBY0097001.1"/>
    </source>
</evidence>
<evidence type="ECO:0000259" key="8">
    <source>
        <dbReference type="Pfam" id="PF05504"/>
    </source>
</evidence>
<keyword evidence="11" id="KW-1185">Reference proteome</keyword>
<dbReference type="Pfam" id="PF25198">
    <property type="entry name" value="Spore_GerAC_N"/>
    <property type="match status" value="1"/>
</dbReference>
<proteinExistence type="inferred from homology"/>
<keyword evidence="5" id="KW-0472">Membrane</keyword>
<dbReference type="Proteomes" id="UP000769780">
    <property type="component" value="Unassembled WGS sequence"/>
</dbReference>
<keyword evidence="7" id="KW-0449">Lipoprotein</keyword>
<evidence type="ECO:0000256" key="6">
    <source>
        <dbReference type="ARBA" id="ARBA00023139"/>
    </source>
</evidence>
<dbReference type="PROSITE" id="PS51257">
    <property type="entry name" value="PROKAR_LIPOPROTEIN"/>
    <property type="match status" value="1"/>
</dbReference>
<evidence type="ECO:0000256" key="3">
    <source>
        <dbReference type="ARBA" id="ARBA00022544"/>
    </source>
</evidence>
<keyword evidence="3" id="KW-0309">Germination</keyword>
<dbReference type="InterPro" id="IPR008844">
    <property type="entry name" value="Spore_GerAC-like"/>
</dbReference>
<accession>A0ABS7K415</accession>
<comment type="caution">
    <text evidence="10">The sequence shown here is derived from an EMBL/GenBank/DDBJ whole genome shotgun (WGS) entry which is preliminary data.</text>
</comment>
<evidence type="ECO:0000259" key="9">
    <source>
        <dbReference type="Pfam" id="PF25198"/>
    </source>
</evidence>
<dbReference type="InterPro" id="IPR038501">
    <property type="entry name" value="Spore_GerAC_C_sf"/>
</dbReference>
<dbReference type="Pfam" id="PF05504">
    <property type="entry name" value="Spore_GerAC"/>
    <property type="match status" value="1"/>
</dbReference>
<name>A0ABS7K415_9BACI</name>
<dbReference type="InterPro" id="IPR046953">
    <property type="entry name" value="Spore_GerAC-like_C"/>
</dbReference>
<sequence length="358" mass="40764">MKVTRILLTLLMCCLLLVGCNPRYERKVIDDINIATGMGIDKSGDQLKGSIMIPVFKADKSMENFLFTAKGTIMRDVAAQMQQKASQPIFSGSMDVALFEEVVAREGIVQVLDVFLRDPSVGARVHLAVVDGKAQEIFEGNYGDRGNAQYLKDLIEHNMEGGNLPLTNLHSFLFNFYQQGKDPYLPYLKQESPELVNITGIAIFKDEKVIDILHENKMFYFKLLVDKFSMGQVKVKEEHGEATVKSITSDTNMKLTKRKPYEITVQIKLKGLLTEHEGTRLEKNEVKDIEKELEKQINKTCLKLLEDFQKQKVDPIGVGHFVKTKTRNFNFEKWQTDYQDVTFKVSTNVRILEVGVVE</sequence>
<comment type="subcellular location">
    <subcellularLocation>
        <location evidence="1">Membrane</location>
        <topology evidence="1">Lipid-anchor</topology>
    </subcellularLocation>
</comment>
<dbReference type="NCBIfam" id="TIGR02887">
    <property type="entry name" value="spore_ger_x_C"/>
    <property type="match status" value="1"/>
</dbReference>
<keyword evidence="4" id="KW-0732">Signal</keyword>
<dbReference type="PANTHER" id="PTHR35789:SF1">
    <property type="entry name" value="SPORE GERMINATION PROTEIN B3"/>
    <property type="match status" value="1"/>
</dbReference>
<feature type="domain" description="Spore germination GerAC-like C-terminal" evidence="8">
    <location>
        <begin position="199"/>
        <end position="355"/>
    </location>
</feature>
<evidence type="ECO:0000313" key="11">
    <source>
        <dbReference type="Proteomes" id="UP000769780"/>
    </source>
</evidence>
<keyword evidence="6" id="KW-0564">Palmitate</keyword>
<evidence type="ECO:0000256" key="4">
    <source>
        <dbReference type="ARBA" id="ARBA00022729"/>
    </source>
</evidence>
<protein>
    <submittedName>
        <fullName evidence="10">Ger(X)C family spore germination protein</fullName>
    </submittedName>
</protein>
<dbReference type="PANTHER" id="PTHR35789">
    <property type="entry name" value="SPORE GERMINATION PROTEIN B3"/>
    <property type="match status" value="1"/>
</dbReference>
<gene>
    <name evidence="10" type="ORF">H0185_09280</name>
</gene>
<dbReference type="RefSeq" id="WP_221873220.1">
    <property type="nucleotide sequence ID" value="NZ_JACWFH010000009.1"/>
</dbReference>
<feature type="domain" description="Spore germination protein N-terminal" evidence="9">
    <location>
        <begin position="26"/>
        <end position="189"/>
    </location>
</feature>
<evidence type="ECO:0000256" key="5">
    <source>
        <dbReference type="ARBA" id="ARBA00023136"/>
    </source>
</evidence>
<dbReference type="EMBL" id="JACWFH010000009">
    <property type="protein sequence ID" value="MBY0097001.1"/>
    <property type="molecule type" value="Genomic_DNA"/>
</dbReference>
<comment type="similarity">
    <text evidence="2">Belongs to the GerABKC lipoprotein family.</text>
</comment>
<dbReference type="Gene3D" id="3.30.300.210">
    <property type="entry name" value="Nutrient germinant receptor protein C, domain 3"/>
    <property type="match status" value="1"/>
</dbReference>
<evidence type="ECO:0000256" key="2">
    <source>
        <dbReference type="ARBA" id="ARBA00007886"/>
    </source>
</evidence>
<dbReference type="InterPro" id="IPR057336">
    <property type="entry name" value="GerAC_N"/>
</dbReference>
<reference evidence="10 11" key="1">
    <citation type="submission" date="2020-07" db="EMBL/GenBank/DDBJ databases">
        <title>Fungal Genomes of the International Space Station.</title>
        <authorList>
            <person name="Seuylemezian A."/>
            <person name="Singh N.K."/>
            <person name="Wood J."/>
            <person name="Venkateswaran K."/>
        </authorList>
    </citation>
    <scope>NUCLEOTIDE SEQUENCE [LARGE SCALE GENOMIC DNA]</scope>
    <source>
        <strain evidence="10 11">PL-B2</strain>
    </source>
</reference>